<protein>
    <submittedName>
        <fullName evidence="3">DegV family protein</fullName>
    </submittedName>
</protein>
<dbReference type="InterPro" id="IPR050270">
    <property type="entry name" value="DegV_domain_contain"/>
</dbReference>
<dbReference type="EMBL" id="JBHTOH010000093">
    <property type="protein sequence ID" value="MFD1412070.1"/>
    <property type="molecule type" value="Genomic_DNA"/>
</dbReference>
<evidence type="ECO:0000256" key="2">
    <source>
        <dbReference type="ARBA" id="ARBA00023121"/>
    </source>
</evidence>
<proteinExistence type="predicted"/>
<dbReference type="Pfam" id="PF02645">
    <property type="entry name" value="DegV"/>
    <property type="match status" value="1"/>
</dbReference>
<dbReference type="InterPro" id="IPR003797">
    <property type="entry name" value="DegV"/>
</dbReference>
<evidence type="ECO:0000313" key="3">
    <source>
        <dbReference type="EMBL" id="MFD1412070.1"/>
    </source>
</evidence>
<organism evidence="3 4">
    <name type="scientific">Lapidilactobacillus gannanensis</name>
    <dbReference type="NCBI Taxonomy" id="2486002"/>
    <lineage>
        <taxon>Bacteria</taxon>
        <taxon>Bacillati</taxon>
        <taxon>Bacillota</taxon>
        <taxon>Bacilli</taxon>
        <taxon>Lactobacillales</taxon>
        <taxon>Lactobacillaceae</taxon>
        <taxon>Lapidilactobacillus</taxon>
    </lineage>
</organism>
<dbReference type="PANTHER" id="PTHR33434">
    <property type="entry name" value="DEGV DOMAIN-CONTAINING PROTEIN DR_1986-RELATED"/>
    <property type="match status" value="1"/>
</dbReference>
<comment type="caution">
    <text evidence="3">The sequence shown here is derived from an EMBL/GenBank/DDBJ whole genome shotgun (WGS) entry which is preliminary data.</text>
</comment>
<dbReference type="RefSeq" id="WP_125648503.1">
    <property type="nucleotide sequence ID" value="NZ_JBHTOH010000093.1"/>
</dbReference>
<dbReference type="Proteomes" id="UP001597191">
    <property type="component" value="Unassembled WGS sequence"/>
</dbReference>
<sequence>MKIAIVTDSTAYLSAAECAKNQITIVPMPVIMADQVYQEGVDLTTSEFYRRLRTETTLPSTSQPAIGELLRLYENLGNAGYDIVLSIHLASTLSGFYNTLKSAVNQVKNTRVIPYDSGITVKLMGYMAIYAARLAKAGSPINEIIQRLDQLKQQINEVFIVNDLKNLVRGGRLSNTSAVIGTMLKVKPLLTFDDQSNKIVLFEKIRSLKRAYRRAEEIFATDFVQSAQPLRLIIIHANDEPAALAWQAEIQAKYPQLVTEISYFGPVIGTHLGESAIALAWLPDIYQLKD</sequence>
<dbReference type="PANTHER" id="PTHR33434:SF2">
    <property type="entry name" value="FATTY ACID-BINDING PROTEIN TM_1468"/>
    <property type="match status" value="1"/>
</dbReference>
<dbReference type="NCBIfam" id="TIGR00762">
    <property type="entry name" value="DegV"/>
    <property type="match status" value="1"/>
</dbReference>
<gene>
    <name evidence="3" type="ORF">ACFQ4R_10815</name>
</gene>
<dbReference type="Gene3D" id="3.40.50.10170">
    <property type="match status" value="1"/>
</dbReference>
<dbReference type="InterPro" id="IPR043168">
    <property type="entry name" value="DegV_C"/>
</dbReference>
<keyword evidence="4" id="KW-1185">Reference proteome</keyword>
<keyword evidence="2" id="KW-0446">Lipid-binding</keyword>
<reference evidence="4" key="1">
    <citation type="journal article" date="2019" name="Int. J. Syst. Evol. Microbiol.">
        <title>The Global Catalogue of Microorganisms (GCM) 10K type strain sequencing project: providing services to taxonomists for standard genome sequencing and annotation.</title>
        <authorList>
            <consortium name="The Broad Institute Genomics Platform"/>
            <consortium name="The Broad Institute Genome Sequencing Center for Infectious Disease"/>
            <person name="Wu L."/>
            <person name="Ma J."/>
        </authorList>
    </citation>
    <scope>NUCLEOTIDE SEQUENCE [LARGE SCALE GENOMIC DNA]</scope>
    <source>
        <strain evidence="4">CCM 8937</strain>
    </source>
</reference>
<evidence type="ECO:0000313" key="4">
    <source>
        <dbReference type="Proteomes" id="UP001597191"/>
    </source>
</evidence>
<comment type="function">
    <text evidence="1">May bind long-chain fatty acids, such as palmitate, and may play a role in lipid transport or fatty acid metabolism.</text>
</comment>
<name>A0ABW4BR54_9LACO</name>
<evidence type="ECO:0000256" key="1">
    <source>
        <dbReference type="ARBA" id="ARBA00003238"/>
    </source>
</evidence>
<accession>A0ABW4BR54</accession>
<dbReference type="SUPFAM" id="SSF82549">
    <property type="entry name" value="DAK1/DegV-like"/>
    <property type="match status" value="1"/>
</dbReference>
<dbReference type="PROSITE" id="PS51482">
    <property type="entry name" value="DEGV"/>
    <property type="match status" value="1"/>
</dbReference>
<dbReference type="Gene3D" id="3.30.1180.10">
    <property type="match status" value="1"/>
</dbReference>